<keyword evidence="1" id="KW-1133">Transmembrane helix</keyword>
<feature type="transmembrane region" description="Helical" evidence="1">
    <location>
        <begin position="73"/>
        <end position="92"/>
    </location>
</feature>
<accession>A0A225NSD1</accession>
<dbReference type="OrthoDB" id="7738422at2"/>
<organism evidence="2 3">
    <name type="scientific">Marinibacterium profundimaris</name>
    <dbReference type="NCBI Taxonomy" id="1679460"/>
    <lineage>
        <taxon>Bacteria</taxon>
        <taxon>Pseudomonadati</taxon>
        <taxon>Pseudomonadota</taxon>
        <taxon>Alphaproteobacteria</taxon>
        <taxon>Rhodobacterales</taxon>
        <taxon>Paracoccaceae</taxon>
        <taxon>Marinibacterium</taxon>
    </lineage>
</organism>
<dbReference type="EMBL" id="AQQR01000002">
    <property type="protein sequence ID" value="OWU75947.1"/>
    <property type="molecule type" value="Genomic_DNA"/>
</dbReference>
<feature type="transmembrane region" description="Helical" evidence="1">
    <location>
        <begin position="200"/>
        <end position="220"/>
    </location>
</feature>
<feature type="transmembrane region" description="Helical" evidence="1">
    <location>
        <begin position="35"/>
        <end position="52"/>
    </location>
</feature>
<evidence type="ECO:0000313" key="2">
    <source>
        <dbReference type="EMBL" id="OWU75947.1"/>
    </source>
</evidence>
<protein>
    <submittedName>
        <fullName evidence="2">Membrane protein</fullName>
    </submittedName>
</protein>
<feature type="transmembrane region" description="Helical" evidence="1">
    <location>
        <begin position="142"/>
        <end position="161"/>
    </location>
</feature>
<keyword evidence="3" id="KW-1185">Reference proteome</keyword>
<keyword evidence="1" id="KW-0472">Membrane</keyword>
<sequence>MVARVMGALMRAILVALLVATPALLLPSQATATTEIVLMLAILAATLTFIEYTTRYPSLVEFRDAPPINRLRFASLFLMLFFLTVIVNHVIAPTPLSAMVDRLGEIAGQALDFPYSPVHLAILMLPAEESPAVVDMVRRCAGLAYVIQLITIAVFIVLVRITGWPANAGVFNVWINLPLFDPTAGGDVIRRLQRDGQLNIALGALLPFLFPALVTIVSAITGPVMSSSPNVLIWMLSAWGFLPASMIIRGIATLRVAELIEDKRRRAYASAKAMQTA</sequence>
<name>A0A225NSD1_9RHOB</name>
<evidence type="ECO:0000313" key="3">
    <source>
        <dbReference type="Proteomes" id="UP000215377"/>
    </source>
</evidence>
<evidence type="ECO:0000256" key="1">
    <source>
        <dbReference type="SAM" id="Phobius"/>
    </source>
</evidence>
<feature type="transmembrane region" description="Helical" evidence="1">
    <location>
        <begin position="232"/>
        <end position="257"/>
    </location>
</feature>
<gene>
    <name evidence="2" type="ORF">ATO3_07165</name>
</gene>
<dbReference type="AlphaFoldDB" id="A0A225NSD1"/>
<proteinExistence type="predicted"/>
<keyword evidence="1" id="KW-0812">Transmembrane</keyword>
<dbReference type="Proteomes" id="UP000215377">
    <property type="component" value="Unassembled WGS sequence"/>
</dbReference>
<reference evidence="2 3" key="1">
    <citation type="submission" date="2013-04" db="EMBL/GenBank/DDBJ databases">
        <title>Oceanicola sp. 22II1-22F33 Genome Sequencing.</title>
        <authorList>
            <person name="Lai Q."/>
            <person name="Li G."/>
            <person name="Shao Z."/>
        </authorList>
    </citation>
    <scope>NUCLEOTIDE SEQUENCE [LARGE SCALE GENOMIC DNA]</scope>
    <source>
        <strain evidence="2 3">22II1-22F33</strain>
    </source>
</reference>
<comment type="caution">
    <text evidence="2">The sequence shown here is derived from an EMBL/GenBank/DDBJ whole genome shotgun (WGS) entry which is preliminary data.</text>
</comment>